<evidence type="ECO:0000313" key="4">
    <source>
        <dbReference type="Proteomes" id="UP000253817"/>
    </source>
</evidence>
<keyword evidence="4" id="KW-1185">Reference proteome</keyword>
<dbReference type="EMBL" id="PPTT01000004">
    <property type="protein sequence ID" value="RDB70673.1"/>
    <property type="molecule type" value="Genomic_DNA"/>
</dbReference>
<feature type="compositionally biased region" description="Low complexity" evidence="1">
    <location>
        <begin position="52"/>
        <end position="66"/>
    </location>
</feature>
<protein>
    <submittedName>
        <fullName evidence="3">Uncharacterized protein</fullName>
    </submittedName>
</protein>
<evidence type="ECO:0000256" key="1">
    <source>
        <dbReference type="SAM" id="MobiDB-lite"/>
    </source>
</evidence>
<evidence type="ECO:0000313" key="2">
    <source>
        <dbReference type="EMBL" id="RDB70673.1"/>
    </source>
</evidence>
<gene>
    <name evidence="2" type="ORF">C1876_02875</name>
    <name evidence="3" type="ORF">DMP09_12810</name>
</gene>
<evidence type="ECO:0000313" key="5">
    <source>
        <dbReference type="Proteomes" id="UP000270112"/>
    </source>
</evidence>
<proteinExistence type="predicted"/>
<dbReference type="AlphaFoldDB" id="A0A3N0IUV6"/>
<reference evidence="2 4" key="1">
    <citation type="journal article" date="2018" name="Elife">
        <title>Discovery and characterization of a prevalent human gut bacterial enzyme sufficient for the inactivation of a family of plant toxins.</title>
        <authorList>
            <person name="Koppel N."/>
            <person name="Bisanz J.E."/>
            <person name="Pandelia M.E."/>
            <person name="Turnbaugh P.J."/>
            <person name="Balskus E.P."/>
        </authorList>
    </citation>
    <scope>NUCLEOTIDE SEQUENCE [LARGE SCALE GENOMIC DNA]</scope>
    <source>
        <strain evidence="2 4">DSM 16107</strain>
    </source>
</reference>
<reference evidence="3" key="3">
    <citation type="journal article" date="2019" name="Microbiol. Resour. Announc.">
        <title>Draft Genome Sequences of Type Strains of Gordonibacter faecihominis, Paraeggerthella hongkongensis, Parvibacter caecicola,Slackia equolifaciens, Slackia faecicanis, and Slackia isoflavoniconvertens.</title>
        <authorList>
            <person name="Danylec N."/>
            <person name="Stoll D.A."/>
            <person name="Dotsch A."/>
            <person name="Huch M."/>
        </authorList>
    </citation>
    <scope>NUCLEOTIDE SEQUENCE</scope>
    <source>
        <strain evidence="3">DSM 16107</strain>
    </source>
</reference>
<accession>A0A3N0IUV6</accession>
<dbReference type="Proteomes" id="UP000270112">
    <property type="component" value="Unassembled WGS sequence"/>
</dbReference>
<feature type="region of interest" description="Disordered" evidence="1">
    <location>
        <begin position="41"/>
        <end position="66"/>
    </location>
</feature>
<dbReference type="Proteomes" id="UP000253817">
    <property type="component" value="Unassembled WGS sequence"/>
</dbReference>
<organism evidence="3 5">
    <name type="scientific">Eggerthella sinensis</name>
    <dbReference type="NCBI Taxonomy" id="242230"/>
    <lineage>
        <taxon>Bacteria</taxon>
        <taxon>Bacillati</taxon>
        <taxon>Actinomycetota</taxon>
        <taxon>Coriobacteriia</taxon>
        <taxon>Eggerthellales</taxon>
        <taxon>Eggerthellaceae</taxon>
        <taxon>Eggerthella</taxon>
    </lineage>
</organism>
<dbReference type="RefSeq" id="WP_114545223.1">
    <property type="nucleotide sequence ID" value="NZ_PPTT01000004.1"/>
</dbReference>
<reference evidence="5" key="2">
    <citation type="submission" date="2018-05" db="EMBL/GenBank/DDBJ databases">
        <title>Genome Sequencing of selected type strains of the family Eggerthellaceae.</title>
        <authorList>
            <person name="Danylec N."/>
            <person name="Stoll D.A."/>
            <person name="Doetsch A."/>
            <person name="Huch M."/>
        </authorList>
    </citation>
    <scope>NUCLEOTIDE SEQUENCE [LARGE SCALE GENOMIC DNA]</scope>
    <source>
        <strain evidence="5">DSM 16107</strain>
    </source>
</reference>
<evidence type="ECO:0000313" key="3">
    <source>
        <dbReference type="EMBL" id="RNM40781.1"/>
    </source>
</evidence>
<dbReference type="EMBL" id="QICC01000064">
    <property type="protein sequence ID" value="RNM40781.1"/>
    <property type="molecule type" value="Genomic_DNA"/>
</dbReference>
<sequence>MDTSGTYTSAERVEREGRLVAFAGETMTMVEAARRGLAVAEDEGGRGRKPGAKAASKAATARKAVE</sequence>
<comment type="caution">
    <text evidence="3">The sequence shown here is derived from an EMBL/GenBank/DDBJ whole genome shotgun (WGS) entry which is preliminary data.</text>
</comment>
<name>A0A3N0IUV6_9ACTN</name>